<sequence>MLKPLGLLGILKLAKQNEKIDEIKPLIDLLVSKKFRISKKLINQLLKEVGENN</sequence>
<protein>
    <submittedName>
        <fullName evidence="1">DUF3368 domain-containing protein</fullName>
    </submittedName>
</protein>
<accession>A0A4Y9A7F8</accession>
<dbReference type="AlphaFoldDB" id="A0A4Y9A7F8"/>
<evidence type="ECO:0000313" key="1">
    <source>
        <dbReference type="EMBL" id="TFJ91385.1"/>
    </source>
</evidence>
<organism evidence="1 2">
    <name type="scientific">Lentibacillus salicampi</name>
    <dbReference type="NCBI Taxonomy" id="175306"/>
    <lineage>
        <taxon>Bacteria</taxon>
        <taxon>Bacillati</taxon>
        <taxon>Bacillota</taxon>
        <taxon>Bacilli</taxon>
        <taxon>Bacillales</taxon>
        <taxon>Bacillaceae</taxon>
        <taxon>Lentibacillus</taxon>
    </lineage>
</organism>
<dbReference type="RefSeq" id="WP_135111569.1">
    <property type="nucleotide sequence ID" value="NZ_SRHY01000055.1"/>
</dbReference>
<dbReference type="Proteomes" id="UP000298484">
    <property type="component" value="Unassembled WGS sequence"/>
</dbReference>
<comment type="caution">
    <text evidence="1">The sequence shown here is derived from an EMBL/GenBank/DDBJ whole genome shotgun (WGS) entry which is preliminary data.</text>
</comment>
<evidence type="ECO:0000313" key="2">
    <source>
        <dbReference type="Proteomes" id="UP000298484"/>
    </source>
</evidence>
<keyword evidence="2" id="KW-1185">Reference proteome</keyword>
<dbReference type="Pfam" id="PF11848">
    <property type="entry name" value="DUF3368"/>
    <property type="match status" value="1"/>
</dbReference>
<dbReference type="EMBL" id="SRHY01000055">
    <property type="protein sequence ID" value="TFJ91385.1"/>
    <property type="molecule type" value="Genomic_DNA"/>
</dbReference>
<dbReference type="OrthoDB" id="2065688at2"/>
<gene>
    <name evidence="1" type="ORF">E4U82_17915</name>
</gene>
<reference evidence="1 2" key="1">
    <citation type="submission" date="2019-03" db="EMBL/GenBank/DDBJ databases">
        <title>Genome sequence of Lentibacillus salicampi ATCC BAA-719.</title>
        <authorList>
            <person name="Maclea K.S."/>
            <person name="Simoes Junior M."/>
        </authorList>
    </citation>
    <scope>NUCLEOTIDE SEQUENCE [LARGE SCALE GENOMIC DNA]</scope>
    <source>
        <strain evidence="1 2">ATCC BAA-719</strain>
    </source>
</reference>
<dbReference type="InterPro" id="IPR021799">
    <property type="entry name" value="PIN-like_prokaryotic"/>
</dbReference>
<proteinExistence type="predicted"/>
<name>A0A4Y9A7F8_9BACI</name>